<gene>
    <name evidence="2" type="ORF">MM415A00435_0021</name>
    <name evidence="1" type="ORF">MM415B00827_0018</name>
</gene>
<dbReference type="AlphaFoldDB" id="A0A6M3IZL2"/>
<dbReference type="EMBL" id="MT141461">
    <property type="protein sequence ID" value="QJA62072.1"/>
    <property type="molecule type" value="Genomic_DNA"/>
</dbReference>
<dbReference type="EMBL" id="MT142482">
    <property type="protein sequence ID" value="QJA82207.1"/>
    <property type="molecule type" value="Genomic_DNA"/>
</dbReference>
<protein>
    <recommendedName>
        <fullName evidence="3">DUF3008 domain-containing protein</fullName>
    </recommendedName>
</protein>
<accession>A0A6M3IZL2</accession>
<evidence type="ECO:0008006" key="3">
    <source>
        <dbReference type="Google" id="ProtNLM"/>
    </source>
</evidence>
<evidence type="ECO:0000313" key="2">
    <source>
        <dbReference type="EMBL" id="QJA82207.1"/>
    </source>
</evidence>
<organism evidence="1">
    <name type="scientific">viral metagenome</name>
    <dbReference type="NCBI Taxonomy" id="1070528"/>
    <lineage>
        <taxon>unclassified sequences</taxon>
        <taxon>metagenomes</taxon>
        <taxon>organismal metagenomes</taxon>
    </lineage>
</organism>
<evidence type="ECO:0000313" key="1">
    <source>
        <dbReference type="EMBL" id="QJA62072.1"/>
    </source>
</evidence>
<name>A0A6M3IZL2_9ZZZZ</name>
<reference evidence="1" key="1">
    <citation type="submission" date="2020-03" db="EMBL/GenBank/DDBJ databases">
        <title>The deep terrestrial virosphere.</title>
        <authorList>
            <person name="Holmfeldt K."/>
            <person name="Nilsson E."/>
            <person name="Simone D."/>
            <person name="Lopez-Fernandez M."/>
            <person name="Wu X."/>
            <person name="de Brujin I."/>
            <person name="Lundin D."/>
            <person name="Andersson A."/>
            <person name="Bertilsson S."/>
            <person name="Dopson M."/>
        </authorList>
    </citation>
    <scope>NUCLEOTIDE SEQUENCE</scope>
    <source>
        <strain evidence="2">MM415A00435</strain>
        <strain evidence="1">MM415B00827</strain>
    </source>
</reference>
<sequence length="53" mass="5825">MPATSENQRKLMCIALSIKQGKTVASYSKQAAKMASEMSEQQLKDYCGSPVKK</sequence>
<proteinExistence type="predicted"/>